<evidence type="ECO:0000313" key="2">
    <source>
        <dbReference type="EMBL" id="KZV43929.1"/>
    </source>
</evidence>
<feature type="region of interest" description="Disordered" evidence="1">
    <location>
        <begin position="96"/>
        <end position="151"/>
    </location>
</feature>
<evidence type="ECO:0000256" key="1">
    <source>
        <dbReference type="SAM" id="MobiDB-lite"/>
    </source>
</evidence>
<accession>A0A2Z7CH17</accession>
<reference evidence="2 3" key="1">
    <citation type="journal article" date="2015" name="Proc. Natl. Acad. Sci. U.S.A.">
        <title>The resurrection genome of Boea hygrometrica: A blueprint for survival of dehydration.</title>
        <authorList>
            <person name="Xiao L."/>
            <person name="Yang G."/>
            <person name="Zhang L."/>
            <person name="Yang X."/>
            <person name="Zhao S."/>
            <person name="Ji Z."/>
            <person name="Zhou Q."/>
            <person name="Hu M."/>
            <person name="Wang Y."/>
            <person name="Chen M."/>
            <person name="Xu Y."/>
            <person name="Jin H."/>
            <person name="Xiao X."/>
            <person name="Hu G."/>
            <person name="Bao F."/>
            <person name="Hu Y."/>
            <person name="Wan P."/>
            <person name="Li L."/>
            <person name="Deng X."/>
            <person name="Kuang T."/>
            <person name="Xiang C."/>
            <person name="Zhu J.K."/>
            <person name="Oliver M.J."/>
            <person name="He Y."/>
        </authorList>
    </citation>
    <scope>NUCLEOTIDE SEQUENCE [LARGE SCALE GENOMIC DNA]</scope>
    <source>
        <strain evidence="3">cv. XS01</strain>
    </source>
</reference>
<proteinExistence type="predicted"/>
<feature type="compositionally biased region" description="Basic and acidic residues" evidence="1">
    <location>
        <begin position="130"/>
        <end position="146"/>
    </location>
</feature>
<gene>
    <name evidence="2" type="ORF">F511_35821</name>
</gene>
<evidence type="ECO:0000313" key="3">
    <source>
        <dbReference type="Proteomes" id="UP000250235"/>
    </source>
</evidence>
<dbReference type="InterPro" id="IPR044171">
    <property type="entry name" value="LAX2-like"/>
</dbReference>
<organism evidence="2 3">
    <name type="scientific">Dorcoceras hygrometricum</name>
    <dbReference type="NCBI Taxonomy" id="472368"/>
    <lineage>
        <taxon>Eukaryota</taxon>
        <taxon>Viridiplantae</taxon>
        <taxon>Streptophyta</taxon>
        <taxon>Embryophyta</taxon>
        <taxon>Tracheophyta</taxon>
        <taxon>Spermatophyta</taxon>
        <taxon>Magnoliopsida</taxon>
        <taxon>eudicotyledons</taxon>
        <taxon>Gunneridae</taxon>
        <taxon>Pentapetalae</taxon>
        <taxon>asterids</taxon>
        <taxon>lamiids</taxon>
        <taxon>Lamiales</taxon>
        <taxon>Gesneriaceae</taxon>
        <taxon>Didymocarpoideae</taxon>
        <taxon>Trichosporeae</taxon>
        <taxon>Loxocarpinae</taxon>
        <taxon>Dorcoceras</taxon>
    </lineage>
</organism>
<dbReference type="AlphaFoldDB" id="A0A2Z7CH17"/>
<protein>
    <submittedName>
        <fullName evidence="2">RING finger protein</fullName>
    </submittedName>
</protein>
<dbReference type="OrthoDB" id="1932457at2759"/>
<keyword evidence="3" id="KW-1185">Reference proteome</keyword>
<sequence>MMSATTNHRSDDVESASDEAPPMLKSDGVRERKEQVYAKVCKGECVRVSGAYLGGGGGYADSFGTMNRLQAYDHHNHCNNIEALVGSDQAVMMEEESRIDKEGTVGSSSKDTAKEERDDGGWLRLGIGSHSHEAKTDEDQTPRLRSEPGPIELELMPSSSSTNYRNMPASSIPPQSQNIRLPEFRTPRTLMSFASGPGFSLLQNTANASSSGLAPQYQETSSWTNRNINPINTAAASISILSSSPSLPLPPVMPLGPYVSRPLQRHTGVAAGGVDITQRPAIDFRVIQPPRRPSSGLWLMLQASQNQEREPFLPQLSKRYLRIRDGRMTIRLVIKYLVIKLRLESENEKWDYGQFRVNATSKSNVLP</sequence>
<dbReference type="PANTHER" id="PTHR47290">
    <property type="entry name" value="RING FINGER PROTEIN"/>
    <property type="match status" value="1"/>
</dbReference>
<dbReference type="Proteomes" id="UP000250235">
    <property type="component" value="Unassembled WGS sequence"/>
</dbReference>
<dbReference type="EMBL" id="KQ997575">
    <property type="protein sequence ID" value="KZV43929.1"/>
    <property type="molecule type" value="Genomic_DNA"/>
</dbReference>
<feature type="region of interest" description="Disordered" evidence="1">
    <location>
        <begin position="1"/>
        <end position="30"/>
    </location>
</feature>
<dbReference type="PANTHER" id="PTHR47290:SF4">
    <property type="entry name" value="RING FINGER PROTEIN"/>
    <property type="match status" value="1"/>
</dbReference>
<feature type="compositionally biased region" description="Basic and acidic residues" evidence="1">
    <location>
        <begin position="111"/>
        <end position="121"/>
    </location>
</feature>
<name>A0A2Z7CH17_9LAMI</name>